<protein>
    <recommendedName>
        <fullName evidence="3">Winged helix DNA-binding protein</fullName>
    </recommendedName>
</protein>
<proteinExistence type="predicted"/>
<gene>
    <name evidence="1" type="ORF">EV383_4739</name>
</gene>
<dbReference type="EMBL" id="SHKL01000001">
    <property type="protein sequence ID" value="RZT87813.1"/>
    <property type="molecule type" value="Genomic_DNA"/>
</dbReference>
<dbReference type="RefSeq" id="WP_130291908.1">
    <property type="nucleotide sequence ID" value="NZ_SHKL01000001.1"/>
</dbReference>
<accession>A0A4Q7V4X6</accession>
<keyword evidence="2" id="KW-1185">Reference proteome</keyword>
<dbReference type="OrthoDB" id="3577118at2"/>
<reference evidence="1 2" key="1">
    <citation type="submission" date="2019-02" db="EMBL/GenBank/DDBJ databases">
        <title>Sequencing the genomes of 1000 actinobacteria strains.</title>
        <authorList>
            <person name="Klenk H.-P."/>
        </authorList>
    </citation>
    <scope>NUCLEOTIDE SEQUENCE [LARGE SCALE GENOMIC DNA]</scope>
    <source>
        <strain evidence="1 2">DSM 45779</strain>
    </source>
</reference>
<evidence type="ECO:0000313" key="1">
    <source>
        <dbReference type="EMBL" id="RZT87813.1"/>
    </source>
</evidence>
<evidence type="ECO:0008006" key="3">
    <source>
        <dbReference type="Google" id="ProtNLM"/>
    </source>
</evidence>
<organism evidence="1 2">
    <name type="scientific">Pseudonocardia sediminis</name>
    <dbReference type="NCBI Taxonomy" id="1397368"/>
    <lineage>
        <taxon>Bacteria</taxon>
        <taxon>Bacillati</taxon>
        <taxon>Actinomycetota</taxon>
        <taxon>Actinomycetes</taxon>
        <taxon>Pseudonocardiales</taxon>
        <taxon>Pseudonocardiaceae</taxon>
        <taxon>Pseudonocardia</taxon>
    </lineage>
</organism>
<dbReference type="AlphaFoldDB" id="A0A4Q7V4X6"/>
<sequence>MSTKADNRLAEFLRRVVAGGNDAAPVDVIFGSDTENEVQRSAARNFASSVRDMGYVEPAGGTGDDLQRVRVTAQGREWLGEYDAREPTLHPRFSS</sequence>
<comment type="caution">
    <text evidence="1">The sequence shown here is derived from an EMBL/GenBank/DDBJ whole genome shotgun (WGS) entry which is preliminary data.</text>
</comment>
<dbReference type="Proteomes" id="UP000291591">
    <property type="component" value="Unassembled WGS sequence"/>
</dbReference>
<name>A0A4Q7V4X6_PSEST</name>
<evidence type="ECO:0000313" key="2">
    <source>
        <dbReference type="Proteomes" id="UP000291591"/>
    </source>
</evidence>